<sequence length="204" mass="23298">MSYHTLFSICIFLPTLDGWVTDNIIQFAGEVIETNYGLRSPSRKILVLHPVASMFVRKNADDILPHLNCDEKEWIFCPLNNASENEPKGSHWYLLIVSRELGMSFYLDSLLPLHHNLRNSSGEIRRAEETNNAIYLRILPCIKQTNSIDCGIYVILYIYLICDLLLKGDLSWVNVGLVGENLTSVALSLRKRLKGEVDAYLKNR</sequence>
<dbReference type="GO" id="GO:0006508">
    <property type="term" value="P:proteolysis"/>
    <property type="evidence" value="ECO:0007669"/>
    <property type="project" value="UniProtKB-KW"/>
</dbReference>
<evidence type="ECO:0000256" key="4">
    <source>
        <dbReference type="ARBA" id="ARBA00022807"/>
    </source>
</evidence>
<dbReference type="InterPro" id="IPR038765">
    <property type="entry name" value="Papain-like_cys_pep_sf"/>
</dbReference>
<feature type="chain" id="PRO_5018294434" description="Ubiquitin-like protease family profile domain-containing protein" evidence="5">
    <location>
        <begin position="19"/>
        <end position="204"/>
    </location>
</feature>
<feature type="domain" description="Ubiquitin-like protease family profile" evidence="6">
    <location>
        <begin position="1"/>
        <end position="161"/>
    </location>
</feature>
<evidence type="ECO:0000259" key="6">
    <source>
        <dbReference type="PROSITE" id="PS50600"/>
    </source>
</evidence>
<dbReference type="Proteomes" id="UP000267029">
    <property type="component" value="Unassembled WGS sequence"/>
</dbReference>
<dbReference type="PANTHER" id="PTHR46468:SF1">
    <property type="entry name" value="SENTRIN-SPECIFIC PROTEASE 8"/>
    <property type="match status" value="1"/>
</dbReference>
<dbReference type="GO" id="GO:0000338">
    <property type="term" value="P:protein deneddylation"/>
    <property type="evidence" value="ECO:0007669"/>
    <property type="project" value="TreeGrafter"/>
</dbReference>
<dbReference type="InterPro" id="IPR044613">
    <property type="entry name" value="Nep1/2-like"/>
</dbReference>
<dbReference type="InterPro" id="IPR003653">
    <property type="entry name" value="Peptidase_C48_C"/>
</dbReference>
<name>A0A3P6GSL3_MESCO</name>
<accession>A0A3P6GSL3</accession>
<dbReference type="PANTHER" id="PTHR46468">
    <property type="entry name" value="SENTRIN-SPECIFIC PROTEASE 8"/>
    <property type="match status" value="1"/>
</dbReference>
<dbReference type="SUPFAM" id="SSF54001">
    <property type="entry name" value="Cysteine proteinases"/>
    <property type="match status" value="1"/>
</dbReference>
<dbReference type="PROSITE" id="PS50600">
    <property type="entry name" value="ULP_PROTEASE"/>
    <property type="match status" value="1"/>
</dbReference>
<dbReference type="AlphaFoldDB" id="A0A3P6GSL3"/>
<evidence type="ECO:0000313" key="8">
    <source>
        <dbReference type="Proteomes" id="UP000267029"/>
    </source>
</evidence>
<dbReference type="STRING" id="53468.A0A3P6GSL3"/>
<keyword evidence="2" id="KW-0645">Protease</keyword>
<evidence type="ECO:0000256" key="3">
    <source>
        <dbReference type="ARBA" id="ARBA00022801"/>
    </source>
</evidence>
<evidence type="ECO:0000256" key="5">
    <source>
        <dbReference type="SAM" id="SignalP"/>
    </source>
</evidence>
<dbReference type="OrthoDB" id="5065855at2759"/>
<dbReference type="Gene3D" id="3.40.395.10">
    <property type="entry name" value="Adenoviral Proteinase, Chain A"/>
    <property type="match status" value="1"/>
</dbReference>
<evidence type="ECO:0000256" key="1">
    <source>
        <dbReference type="ARBA" id="ARBA00005234"/>
    </source>
</evidence>
<keyword evidence="3" id="KW-0378">Hydrolase</keyword>
<keyword evidence="5" id="KW-0732">Signal</keyword>
<protein>
    <recommendedName>
        <fullName evidence="6">Ubiquitin-like protease family profile domain-containing protein</fullName>
    </recommendedName>
</protein>
<keyword evidence="4" id="KW-0788">Thiol protease</keyword>
<feature type="signal peptide" evidence="5">
    <location>
        <begin position="1"/>
        <end position="18"/>
    </location>
</feature>
<evidence type="ECO:0000313" key="7">
    <source>
        <dbReference type="EMBL" id="VDD76974.1"/>
    </source>
</evidence>
<keyword evidence="8" id="KW-1185">Reference proteome</keyword>
<dbReference type="GO" id="GO:0008234">
    <property type="term" value="F:cysteine-type peptidase activity"/>
    <property type="evidence" value="ECO:0007669"/>
    <property type="project" value="UniProtKB-KW"/>
</dbReference>
<evidence type="ECO:0000256" key="2">
    <source>
        <dbReference type="ARBA" id="ARBA00022670"/>
    </source>
</evidence>
<gene>
    <name evidence="7" type="ORF">MCOS_LOCUS2977</name>
</gene>
<dbReference type="EMBL" id="UXSR01000579">
    <property type="protein sequence ID" value="VDD76974.1"/>
    <property type="molecule type" value="Genomic_DNA"/>
</dbReference>
<proteinExistence type="inferred from homology"/>
<reference evidence="7 8" key="1">
    <citation type="submission" date="2018-10" db="EMBL/GenBank/DDBJ databases">
        <authorList>
            <consortium name="Pathogen Informatics"/>
        </authorList>
    </citation>
    <scope>NUCLEOTIDE SEQUENCE [LARGE SCALE GENOMIC DNA]</scope>
</reference>
<organism evidence="7 8">
    <name type="scientific">Mesocestoides corti</name>
    <name type="common">Flatworm</name>
    <dbReference type="NCBI Taxonomy" id="53468"/>
    <lineage>
        <taxon>Eukaryota</taxon>
        <taxon>Metazoa</taxon>
        <taxon>Spiralia</taxon>
        <taxon>Lophotrochozoa</taxon>
        <taxon>Platyhelminthes</taxon>
        <taxon>Cestoda</taxon>
        <taxon>Eucestoda</taxon>
        <taxon>Cyclophyllidea</taxon>
        <taxon>Mesocestoididae</taxon>
        <taxon>Mesocestoides</taxon>
    </lineage>
</organism>
<dbReference type="GO" id="GO:0019784">
    <property type="term" value="F:deNEDDylase activity"/>
    <property type="evidence" value="ECO:0007669"/>
    <property type="project" value="InterPro"/>
</dbReference>
<dbReference type="Pfam" id="PF02902">
    <property type="entry name" value="Peptidase_C48"/>
    <property type="match status" value="1"/>
</dbReference>
<comment type="similarity">
    <text evidence="1">Belongs to the peptidase C48 family.</text>
</comment>